<evidence type="ECO:0000313" key="2">
    <source>
        <dbReference type="Proteomes" id="UP000247150"/>
    </source>
</evidence>
<name>A0A2V2ZJ89_9BACI</name>
<gene>
    <name evidence="1" type="ORF">DFO73_11714</name>
</gene>
<accession>A0A2V2ZJ89</accession>
<proteinExistence type="predicted"/>
<reference evidence="1 2" key="1">
    <citation type="submission" date="2018-05" db="EMBL/GenBank/DDBJ databases">
        <title>Freshwater and sediment microbial communities from various areas in North America, analyzing microbe dynamics in response to fracking.</title>
        <authorList>
            <person name="Lamendella R."/>
        </authorList>
    </citation>
    <scope>NUCLEOTIDE SEQUENCE [LARGE SCALE GENOMIC DNA]</scope>
    <source>
        <strain evidence="1 2">15_TX</strain>
    </source>
</reference>
<protein>
    <submittedName>
        <fullName evidence="1">Uncharacterized protein</fullName>
    </submittedName>
</protein>
<comment type="caution">
    <text evidence="1">The sequence shown here is derived from an EMBL/GenBank/DDBJ whole genome shotgun (WGS) entry which is preliminary data.</text>
</comment>
<sequence>MHKGTPELPYAYFYIWEFTPFPFRESPYCCLYEVIC</sequence>
<dbReference type="AlphaFoldDB" id="A0A2V2ZJ89"/>
<dbReference type="Proteomes" id="UP000247150">
    <property type="component" value="Unassembled WGS sequence"/>
</dbReference>
<dbReference type="EMBL" id="QGTW01000017">
    <property type="protein sequence ID" value="PWW20015.1"/>
    <property type="molecule type" value="Genomic_DNA"/>
</dbReference>
<evidence type="ECO:0000313" key="1">
    <source>
        <dbReference type="EMBL" id="PWW20015.1"/>
    </source>
</evidence>
<organism evidence="1 2">
    <name type="scientific">Cytobacillus oceanisediminis</name>
    <dbReference type="NCBI Taxonomy" id="665099"/>
    <lineage>
        <taxon>Bacteria</taxon>
        <taxon>Bacillati</taxon>
        <taxon>Bacillota</taxon>
        <taxon>Bacilli</taxon>
        <taxon>Bacillales</taxon>
        <taxon>Bacillaceae</taxon>
        <taxon>Cytobacillus</taxon>
    </lineage>
</organism>